<dbReference type="InterPro" id="IPR003439">
    <property type="entry name" value="ABC_transporter-like_ATP-bd"/>
</dbReference>
<dbReference type="Pfam" id="PF00005">
    <property type="entry name" value="ABC_tran"/>
    <property type="match status" value="1"/>
</dbReference>
<feature type="domain" description="ABC transporter" evidence="4">
    <location>
        <begin position="2"/>
        <end position="245"/>
    </location>
</feature>
<dbReference type="InterPro" id="IPR017871">
    <property type="entry name" value="ABC_transporter-like_CS"/>
</dbReference>
<dbReference type="CDD" id="cd03217">
    <property type="entry name" value="ABC_FeS_Assembly"/>
    <property type="match status" value="1"/>
</dbReference>
<dbReference type="PROSITE" id="PS00211">
    <property type="entry name" value="ABC_TRANSPORTER_1"/>
    <property type="match status" value="1"/>
</dbReference>
<dbReference type="InterPro" id="IPR010230">
    <property type="entry name" value="FeS-cluster_ATPase_SufC"/>
</dbReference>
<name>A0ABY5DIB2_9GAMM</name>
<evidence type="ECO:0000313" key="6">
    <source>
        <dbReference type="Proteomes" id="UP001055955"/>
    </source>
</evidence>
<evidence type="ECO:0000256" key="2">
    <source>
        <dbReference type="ARBA" id="ARBA00022741"/>
    </source>
</evidence>
<sequence length="247" mass="27525">MLSIKKLSVSVEDKEIIRDLSFNLAPGTVCALMGPNGSGKSTLANALAGHPDYKLSGSVVFDRKNLLEMAINERALEGLFLAFQSPVAIPGVNNLVFLQTLYNNLRKHRNQEPLDATDFIQYVNQCAKQVGLDASFWSRGVNDDFSGGEKKRNDLLQMLLMDPKLMVLDEIDSGLDVDALKKVATIVNQMRKEGKSFILITHYQRLLDYIRPDEIHVMSKGRIVSSGDYSLVSKIEKEGYGWLETVS</sequence>
<dbReference type="NCBIfam" id="TIGR01978">
    <property type="entry name" value="sufC"/>
    <property type="match status" value="1"/>
</dbReference>
<evidence type="ECO:0000256" key="1">
    <source>
        <dbReference type="ARBA" id="ARBA00006216"/>
    </source>
</evidence>
<keyword evidence="6" id="KW-1185">Reference proteome</keyword>
<comment type="similarity">
    <text evidence="1">Belongs to the ABC transporter superfamily. Ycf16 family.</text>
</comment>
<dbReference type="SUPFAM" id="SSF52540">
    <property type="entry name" value="P-loop containing nucleoside triphosphate hydrolases"/>
    <property type="match status" value="1"/>
</dbReference>
<reference evidence="5 6" key="1">
    <citation type="journal article" date="2022" name="Nat. Microbiol.">
        <title>The microbiome of a bacterivorous marine choanoflagellate contains a resource-demanding obligate bacterial associate.</title>
        <authorList>
            <person name="Needham D.M."/>
            <person name="Poirier C."/>
            <person name="Bachy C."/>
            <person name="George E.E."/>
            <person name="Wilken S."/>
            <person name="Yung C.C.M."/>
            <person name="Limardo A.J."/>
            <person name="Morando M."/>
            <person name="Sudek L."/>
            <person name="Malmstrom R.R."/>
            <person name="Keeling P.J."/>
            <person name="Santoro A.E."/>
            <person name="Worden A.Z."/>
        </authorList>
    </citation>
    <scope>NUCLEOTIDE SEQUENCE [LARGE SCALE GENOMIC DNA]</scope>
    <source>
        <strain evidence="5 6">Comchoano-1</strain>
    </source>
</reference>
<gene>
    <name evidence="5" type="primary">sufC</name>
    <name evidence="5" type="ORF">MMH89_03980</name>
</gene>
<evidence type="ECO:0000313" key="5">
    <source>
        <dbReference type="EMBL" id="UTC24376.1"/>
    </source>
</evidence>
<dbReference type="SMART" id="SM00382">
    <property type="entry name" value="AAA"/>
    <property type="match status" value="1"/>
</dbReference>
<dbReference type="Proteomes" id="UP001055955">
    <property type="component" value="Chromosome"/>
</dbReference>
<evidence type="ECO:0000259" key="4">
    <source>
        <dbReference type="PROSITE" id="PS50893"/>
    </source>
</evidence>
<dbReference type="PROSITE" id="PS50893">
    <property type="entry name" value="ABC_TRANSPORTER_2"/>
    <property type="match status" value="1"/>
</dbReference>
<keyword evidence="2" id="KW-0547">Nucleotide-binding</keyword>
<dbReference type="InterPro" id="IPR027417">
    <property type="entry name" value="P-loop_NTPase"/>
</dbReference>
<organism evidence="5 6">
    <name type="scientific">Candidatus Comchoanobacter bicostacola</name>
    <dbReference type="NCBI Taxonomy" id="2919598"/>
    <lineage>
        <taxon>Bacteria</taxon>
        <taxon>Pseudomonadati</taxon>
        <taxon>Pseudomonadota</taxon>
        <taxon>Gammaproteobacteria</taxon>
        <taxon>Candidatus Comchoanobacterales</taxon>
        <taxon>Candidatus Comchoanobacteraceae</taxon>
        <taxon>Candidatus Comchoanobacter</taxon>
    </lineage>
</organism>
<dbReference type="PANTHER" id="PTHR43204">
    <property type="entry name" value="ABC TRANSPORTER I FAMILY MEMBER 6, CHLOROPLASTIC"/>
    <property type="match status" value="1"/>
</dbReference>
<dbReference type="Gene3D" id="3.40.50.300">
    <property type="entry name" value="P-loop containing nucleotide triphosphate hydrolases"/>
    <property type="match status" value="1"/>
</dbReference>
<protein>
    <submittedName>
        <fullName evidence="5">Fe-S cluster assembly ATPase SufC</fullName>
    </submittedName>
</protein>
<dbReference type="PANTHER" id="PTHR43204:SF1">
    <property type="entry name" value="ABC TRANSPORTER I FAMILY MEMBER 6, CHLOROPLASTIC"/>
    <property type="match status" value="1"/>
</dbReference>
<keyword evidence="3" id="KW-0067">ATP-binding</keyword>
<dbReference type="EMBL" id="CP092900">
    <property type="protein sequence ID" value="UTC24376.1"/>
    <property type="molecule type" value="Genomic_DNA"/>
</dbReference>
<evidence type="ECO:0000256" key="3">
    <source>
        <dbReference type="ARBA" id="ARBA00022840"/>
    </source>
</evidence>
<accession>A0ABY5DIB2</accession>
<proteinExistence type="inferred from homology"/>
<dbReference type="InterPro" id="IPR003593">
    <property type="entry name" value="AAA+_ATPase"/>
</dbReference>
<dbReference type="RefSeq" id="WP_258568159.1">
    <property type="nucleotide sequence ID" value="NZ_CP092900.1"/>
</dbReference>